<proteinExistence type="predicted"/>
<organism evidence="2">
    <name type="scientific">Fopius arisanus</name>
    <dbReference type="NCBI Taxonomy" id="64838"/>
    <lineage>
        <taxon>Eukaryota</taxon>
        <taxon>Metazoa</taxon>
        <taxon>Ecdysozoa</taxon>
        <taxon>Arthropoda</taxon>
        <taxon>Hexapoda</taxon>
        <taxon>Insecta</taxon>
        <taxon>Pterygota</taxon>
        <taxon>Neoptera</taxon>
        <taxon>Endopterygota</taxon>
        <taxon>Hymenoptera</taxon>
        <taxon>Apocrita</taxon>
        <taxon>Ichneumonoidea</taxon>
        <taxon>Braconidae</taxon>
        <taxon>Opiinae</taxon>
        <taxon>Fopius</taxon>
    </lineage>
</organism>
<dbReference type="AlphaFoldDB" id="A0A0C9QPU7"/>
<feature type="region of interest" description="Disordered" evidence="1">
    <location>
        <begin position="50"/>
        <end position="88"/>
    </location>
</feature>
<sequence length="171" mass="19666">MERVLKAVPEDLRVKMEALVHDLSLALEESSNSTNVKRRWGLRRRARSTGNIPSLSANKHSEDSSSSICDIRIPKTSSTTKYQSDSDDTDRRESFARFWNLNAISNVESDSVNEYFVPRINTKRKRKFKRMAVDSSNPSTSQAITQKKRLFRTNCENRYDCMSSLKLNPTK</sequence>
<name>A0A0C9QPU7_9HYME</name>
<protein>
    <submittedName>
        <fullName evidence="2">ORF1_1 protein</fullName>
    </submittedName>
</protein>
<evidence type="ECO:0000313" key="2">
    <source>
        <dbReference type="EMBL" id="JAG75431.1"/>
    </source>
</evidence>
<gene>
    <name evidence="2" type="primary">ORF1_1</name>
    <name evidence="2" type="ORF">g.8415</name>
</gene>
<reference evidence="2" key="1">
    <citation type="submission" date="2015-01" db="EMBL/GenBank/DDBJ databases">
        <title>Transcriptome Assembly of Fopius arisanus.</title>
        <authorList>
            <person name="Geib S."/>
        </authorList>
    </citation>
    <scope>NUCLEOTIDE SEQUENCE</scope>
</reference>
<evidence type="ECO:0000256" key="1">
    <source>
        <dbReference type="SAM" id="MobiDB-lite"/>
    </source>
</evidence>
<feature type="compositionally biased region" description="Polar residues" evidence="1">
    <location>
        <begin position="50"/>
        <end position="68"/>
    </location>
</feature>
<accession>A0A0C9QPU7</accession>
<dbReference type="EMBL" id="GBYB01005664">
    <property type="protein sequence ID" value="JAG75431.1"/>
    <property type="molecule type" value="Transcribed_RNA"/>
</dbReference>